<dbReference type="AlphaFoldDB" id="A0A841T0E8"/>
<dbReference type="InterPro" id="IPR003806">
    <property type="entry name" value="ATP-grasp_PylC-type"/>
</dbReference>
<dbReference type="InterPro" id="IPR016185">
    <property type="entry name" value="PreATP-grasp_dom_sf"/>
</dbReference>
<dbReference type="Gene3D" id="3.40.50.20">
    <property type="match status" value="1"/>
</dbReference>
<evidence type="ECO:0000256" key="4">
    <source>
        <dbReference type="PROSITE-ProRule" id="PRU00409"/>
    </source>
</evidence>
<evidence type="ECO:0000259" key="5">
    <source>
        <dbReference type="PROSITE" id="PS50975"/>
    </source>
</evidence>
<gene>
    <name evidence="6" type="ORF">H7B67_17290</name>
</gene>
<reference evidence="6 7" key="1">
    <citation type="submission" date="2020-08" db="EMBL/GenBank/DDBJ databases">
        <title>Cohnella phylogeny.</title>
        <authorList>
            <person name="Dunlap C."/>
        </authorList>
    </citation>
    <scope>NUCLEOTIDE SEQUENCE [LARGE SCALE GENOMIC DNA]</scope>
    <source>
        <strain evidence="6 7">DSM 25241</strain>
    </source>
</reference>
<evidence type="ECO:0000256" key="1">
    <source>
        <dbReference type="ARBA" id="ARBA00022598"/>
    </source>
</evidence>
<feature type="domain" description="ATP-grasp" evidence="5">
    <location>
        <begin position="107"/>
        <end position="299"/>
    </location>
</feature>
<dbReference type="PANTHER" id="PTHR43585">
    <property type="entry name" value="FUMIPYRROLE BIOSYNTHESIS PROTEIN C"/>
    <property type="match status" value="1"/>
</dbReference>
<dbReference type="SMART" id="SM01209">
    <property type="entry name" value="GARS_A"/>
    <property type="match status" value="1"/>
</dbReference>
<sequence>MSKLMVLGAGAAQLPLIETAKRMGIEVIVVSRNGNYPGFAAADKAYYVDTTDSESVLKIAREERIDGICTTGTDVAVKTIGRVVDALGLKGVGYESAMLSSNKWAMKQAFMDHGVRTSSFMKARNAEEANRAMELLKPPYVFKAVDSGGSKGIVKVSDASQLDYAVNAVLQATKHDYFIVEEFVEGIEFGAQAFIYDNKLRFVMIHGDLMFYGDAGVPIGHYVPYELSEQAVQDAHLQLERSIRALGLDNCAINADFIRQDDKVFVLEIGARAGATCLPELVSTYYGYDYYEQMVKAALGLSPEFPTSLSQACVCELLLSGEEGEIIGLDNDNDVGGDIIQILFDYRIGDWIPKFKVGTDRIGQLVVKGENLQTAFRQLEEVKKKIRITVSRKIDS</sequence>
<accession>A0A841T0E8</accession>
<name>A0A841T0E8_9BACL</name>
<dbReference type="SUPFAM" id="SSF56059">
    <property type="entry name" value="Glutathione synthetase ATP-binding domain-like"/>
    <property type="match status" value="1"/>
</dbReference>
<evidence type="ECO:0000313" key="7">
    <source>
        <dbReference type="Proteomes" id="UP000535838"/>
    </source>
</evidence>
<dbReference type="InterPro" id="IPR013815">
    <property type="entry name" value="ATP_grasp_subdomain_1"/>
</dbReference>
<dbReference type="PANTHER" id="PTHR43585:SF2">
    <property type="entry name" value="ATP-GRASP ENZYME FSQD"/>
    <property type="match status" value="1"/>
</dbReference>
<evidence type="ECO:0000256" key="3">
    <source>
        <dbReference type="ARBA" id="ARBA00022840"/>
    </source>
</evidence>
<proteinExistence type="predicted"/>
<protein>
    <submittedName>
        <fullName evidence="6">ATP-grasp domain-containing protein</fullName>
    </submittedName>
</protein>
<evidence type="ECO:0000256" key="2">
    <source>
        <dbReference type="ARBA" id="ARBA00022741"/>
    </source>
</evidence>
<dbReference type="Gene3D" id="3.30.470.20">
    <property type="entry name" value="ATP-grasp fold, B domain"/>
    <property type="match status" value="1"/>
</dbReference>
<dbReference type="GO" id="GO:0016874">
    <property type="term" value="F:ligase activity"/>
    <property type="evidence" value="ECO:0007669"/>
    <property type="project" value="UniProtKB-KW"/>
</dbReference>
<dbReference type="SUPFAM" id="SSF52440">
    <property type="entry name" value="PreATP-grasp domain"/>
    <property type="match status" value="1"/>
</dbReference>
<dbReference type="PROSITE" id="PS50975">
    <property type="entry name" value="ATP_GRASP"/>
    <property type="match status" value="1"/>
</dbReference>
<keyword evidence="2 4" id="KW-0547">Nucleotide-binding</keyword>
<evidence type="ECO:0000313" key="6">
    <source>
        <dbReference type="EMBL" id="MBB6635878.1"/>
    </source>
</evidence>
<keyword evidence="7" id="KW-1185">Reference proteome</keyword>
<dbReference type="InterPro" id="IPR011761">
    <property type="entry name" value="ATP-grasp"/>
</dbReference>
<dbReference type="RefSeq" id="WP_185121114.1">
    <property type="nucleotide sequence ID" value="NZ_JACJVQ010000015.1"/>
</dbReference>
<organism evidence="6 7">
    <name type="scientific">Cohnella thailandensis</name>
    <dbReference type="NCBI Taxonomy" id="557557"/>
    <lineage>
        <taxon>Bacteria</taxon>
        <taxon>Bacillati</taxon>
        <taxon>Bacillota</taxon>
        <taxon>Bacilli</taxon>
        <taxon>Bacillales</taxon>
        <taxon>Paenibacillaceae</taxon>
        <taxon>Cohnella</taxon>
    </lineage>
</organism>
<dbReference type="GO" id="GO:0046872">
    <property type="term" value="F:metal ion binding"/>
    <property type="evidence" value="ECO:0007669"/>
    <property type="project" value="InterPro"/>
</dbReference>
<dbReference type="Pfam" id="PF02655">
    <property type="entry name" value="ATP-grasp_3"/>
    <property type="match status" value="1"/>
</dbReference>
<dbReference type="Proteomes" id="UP000535838">
    <property type="component" value="Unassembled WGS sequence"/>
</dbReference>
<comment type="caution">
    <text evidence="6">The sequence shown here is derived from an EMBL/GenBank/DDBJ whole genome shotgun (WGS) entry which is preliminary data.</text>
</comment>
<dbReference type="EMBL" id="JACJVQ010000015">
    <property type="protein sequence ID" value="MBB6635878.1"/>
    <property type="molecule type" value="Genomic_DNA"/>
</dbReference>
<keyword evidence="3 4" id="KW-0067">ATP-binding</keyword>
<keyword evidence="1" id="KW-0436">Ligase</keyword>
<dbReference type="Gene3D" id="3.30.1490.20">
    <property type="entry name" value="ATP-grasp fold, A domain"/>
    <property type="match status" value="1"/>
</dbReference>
<dbReference type="GO" id="GO:0005524">
    <property type="term" value="F:ATP binding"/>
    <property type="evidence" value="ECO:0007669"/>
    <property type="project" value="UniProtKB-UniRule"/>
</dbReference>
<dbReference type="InterPro" id="IPR052032">
    <property type="entry name" value="ATP-dep_AA_Ligase"/>
</dbReference>